<evidence type="ECO:0000313" key="2">
    <source>
        <dbReference type="Proteomes" id="UP000805649"/>
    </source>
</evidence>
<keyword evidence="2" id="KW-1185">Reference proteome</keyword>
<accession>A0ACC3ZLR9</accession>
<sequence>MAPYTMTIELKNETDHYIAFVAPSTYSTLGGTTTVQTEGDVQTVKISKSGGTAGLFTALSFVAVNGPDSSKNVQFTVWATMPASNGSVVSVHLIDATTIINGDLNQLRTDEWADKIYQNESWFQPHIQRSGFNISLQKVSTEYPDSTFKLRIQRLGIYAQPVFIWLLSCGVRMFLYTI</sequence>
<protein>
    <submittedName>
        <fullName evidence="1">Uncharacterized protein</fullName>
    </submittedName>
</protein>
<comment type="caution">
    <text evidence="1">The sequence shown here is derived from an EMBL/GenBank/DDBJ whole genome shotgun (WGS) entry which is preliminary data.</text>
</comment>
<proteinExistence type="predicted"/>
<gene>
    <name evidence="1" type="ORF">CTRU02_202765</name>
</gene>
<dbReference type="EMBL" id="VUJX02000001">
    <property type="protein sequence ID" value="KAL0944878.1"/>
    <property type="molecule type" value="Genomic_DNA"/>
</dbReference>
<evidence type="ECO:0000313" key="1">
    <source>
        <dbReference type="EMBL" id="KAL0944878.1"/>
    </source>
</evidence>
<organism evidence="1 2">
    <name type="scientific">Colletotrichum truncatum</name>
    <name type="common">Anthracnose fungus</name>
    <name type="synonym">Colletotrichum capsici</name>
    <dbReference type="NCBI Taxonomy" id="5467"/>
    <lineage>
        <taxon>Eukaryota</taxon>
        <taxon>Fungi</taxon>
        <taxon>Dikarya</taxon>
        <taxon>Ascomycota</taxon>
        <taxon>Pezizomycotina</taxon>
        <taxon>Sordariomycetes</taxon>
        <taxon>Hypocreomycetidae</taxon>
        <taxon>Glomerellales</taxon>
        <taxon>Glomerellaceae</taxon>
        <taxon>Colletotrichum</taxon>
        <taxon>Colletotrichum truncatum species complex</taxon>
    </lineage>
</organism>
<name>A0ACC3ZLR9_COLTU</name>
<dbReference type="Proteomes" id="UP000805649">
    <property type="component" value="Unassembled WGS sequence"/>
</dbReference>
<reference evidence="1 2" key="1">
    <citation type="journal article" date="2020" name="Phytopathology">
        <title>Genome Sequence Resources of Colletotrichum truncatum, C. plurivorum, C. musicola, and C. sojae: Four Species Pathogenic to Soybean (Glycine max).</title>
        <authorList>
            <person name="Rogerio F."/>
            <person name="Boufleur T.R."/>
            <person name="Ciampi-Guillardi M."/>
            <person name="Sukno S.A."/>
            <person name="Thon M.R."/>
            <person name="Massola Junior N.S."/>
            <person name="Baroncelli R."/>
        </authorList>
    </citation>
    <scope>NUCLEOTIDE SEQUENCE [LARGE SCALE GENOMIC DNA]</scope>
    <source>
        <strain evidence="1 2">CMES1059</strain>
    </source>
</reference>